<evidence type="ECO:0000256" key="14">
    <source>
        <dbReference type="RuleBase" id="RU003651"/>
    </source>
</evidence>
<dbReference type="InterPro" id="IPR027417">
    <property type="entry name" value="P-loop_NTPase"/>
</dbReference>
<evidence type="ECO:0000313" key="18">
    <source>
        <dbReference type="EnsemblMetazoa" id="AMAM022024-PA"/>
    </source>
</evidence>
<dbReference type="InterPro" id="IPR003959">
    <property type="entry name" value="ATPase_AAA_core"/>
</dbReference>
<dbReference type="InterPro" id="IPR050747">
    <property type="entry name" value="Mitochondrial_chaperone_BCS1"/>
</dbReference>
<dbReference type="Gene3D" id="3.40.50.300">
    <property type="entry name" value="P-loop containing nucleotide triphosphate hydrolases"/>
    <property type="match status" value="1"/>
</dbReference>
<dbReference type="GO" id="GO:0005743">
    <property type="term" value="C:mitochondrial inner membrane"/>
    <property type="evidence" value="ECO:0007669"/>
    <property type="project" value="UniProtKB-SubCell"/>
</dbReference>
<evidence type="ECO:0000256" key="3">
    <source>
        <dbReference type="ARBA" id="ARBA00016942"/>
    </source>
</evidence>
<evidence type="ECO:0000256" key="1">
    <source>
        <dbReference type="ARBA" id="ARBA00004434"/>
    </source>
</evidence>
<keyword evidence="4 15" id="KW-0812">Transmembrane</keyword>
<evidence type="ECO:0000256" key="8">
    <source>
        <dbReference type="ARBA" id="ARBA00022840"/>
    </source>
</evidence>
<dbReference type="Proteomes" id="UP000075901">
    <property type="component" value="Unassembled WGS sequence"/>
</dbReference>
<keyword evidence="11 15" id="KW-0472">Membrane</keyword>
<feature type="domain" description="AAA+ ATPase" evidence="16">
    <location>
        <begin position="223"/>
        <end position="358"/>
    </location>
</feature>
<evidence type="ECO:0000313" key="19">
    <source>
        <dbReference type="Proteomes" id="UP000075901"/>
    </source>
</evidence>
<dbReference type="CDD" id="cd19510">
    <property type="entry name" value="RecA-like_BCS1"/>
    <property type="match status" value="1"/>
</dbReference>
<dbReference type="GO" id="GO:0005524">
    <property type="term" value="F:ATP binding"/>
    <property type="evidence" value="ECO:0007669"/>
    <property type="project" value="UniProtKB-KW"/>
</dbReference>
<reference evidence="18" key="2">
    <citation type="submission" date="2020-05" db="UniProtKB">
        <authorList>
            <consortium name="EnsemblMetazoa"/>
        </authorList>
    </citation>
    <scope>IDENTIFICATION</scope>
    <source>
        <strain evidence="18">maculatus3</strain>
    </source>
</reference>
<dbReference type="PANTHER" id="PTHR23070">
    <property type="entry name" value="BCS1 AAA-TYPE ATPASE"/>
    <property type="match status" value="1"/>
</dbReference>
<reference evidence="19" key="1">
    <citation type="submission" date="2013-09" db="EMBL/GenBank/DDBJ databases">
        <title>The Genome Sequence of Anopheles maculatus species B.</title>
        <authorList>
            <consortium name="The Broad Institute Genomics Platform"/>
            <person name="Neafsey D.E."/>
            <person name="Besansky N."/>
            <person name="Howell P."/>
            <person name="Walton C."/>
            <person name="Young S.K."/>
            <person name="Zeng Q."/>
            <person name="Gargeya S."/>
            <person name="Fitzgerald M."/>
            <person name="Haas B."/>
            <person name="Abouelleil A."/>
            <person name="Allen A.W."/>
            <person name="Alvarado L."/>
            <person name="Arachchi H.M."/>
            <person name="Berlin A.M."/>
            <person name="Chapman S.B."/>
            <person name="Gainer-Dewar J."/>
            <person name="Goldberg J."/>
            <person name="Griggs A."/>
            <person name="Gujja S."/>
            <person name="Hansen M."/>
            <person name="Howarth C."/>
            <person name="Imamovic A."/>
            <person name="Ireland A."/>
            <person name="Larimer J."/>
            <person name="McCowan C."/>
            <person name="Murphy C."/>
            <person name="Pearson M."/>
            <person name="Poon T.W."/>
            <person name="Priest M."/>
            <person name="Roberts A."/>
            <person name="Saif S."/>
            <person name="Shea T."/>
            <person name="Sisk P."/>
            <person name="Sykes S."/>
            <person name="Wortman J."/>
            <person name="Nusbaum C."/>
            <person name="Birren B."/>
        </authorList>
    </citation>
    <scope>NUCLEOTIDE SEQUENCE [LARGE SCALE GENOMIC DNA]</scope>
    <source>
        <strain evidence="19">maculatus3</strain>
    </source>
</reference>
<keyword evidence="9 15" id="KW-1133">Transmembrane helix</keyword>
<name>A0A182T8Y7_9DIPT</name>
<feature type="transmembrane region" description="Helical" evidence="15">
    <location>
        <begin position="15"/>
        <end position="32"/>
    </location>
</feature>
<evidence type="ECO:0000256" key="11">
    <source>
        <dbReference type="ARBA" id="ARBA00023136"/>
    </source>
</evidence>
<evidence type="ECO:0000256" key="15">
    <source>
        <dbReference type="SAM" id="Phobius"/>
    </source>
</evidence>
<dbReference type="AlphaFoldDB" id="A0A182T8Y7"/>
<keyword evidence="7" id="KW-0378">Hydrolase</keyword>
<keyword evidence="10" id="KW-0496">Mitochondrion</keyword>
<keyword evidence="5 14" id="KW-0547">Nucleotide-binding</keyword>
<dbReference type="SMART" id="SM01024">
    <property type="entry name" value="BCS1_N"/>
    <property type="match status" value="1"/>
</dbReference>
<dbReference type="SMART" id="SM00382">
    <property type="entry name" value="AAA"/>
    <property type="match status" value="1"/>
</dbReference>
<dbReference type="EnsemblMetazoa" id="AMAM022024-RA">
    <property type="protein sequence ID" value="AMAM022024-PA"/>
    <property type="gene ID" value="AMAM022024"/>
</dbReference>
<evidence type="ECO:0000256" key="13">
    <source>
        <dbReference type="ARBA" id="ARBA00048778"/>
    </source>
</evidence>
<comment type="similarity">
    <text evidence="2">Belongs to the AAA ATPase family. BCS1 subfamily.</text>
</comment>
<evidence type="ECO:0000256" key="9">
    <source>
        <dbReference type="ARBA" id="ARBA00022989"/>
    </source>
</evidence>
<dbReference type="GO" id="GO:0034551">
    <property type="term" value="P:mitochondrial respiratory chain complex III assembly"/>
    <property type="evidence" value="ECO:0007669"/>
    <property type="project" value="UniProtKB-ARBA"/>
</dbReference>
<dbReference type="FunFam" id="3.40.50.300:FF:000768">
    <property type="entry name" value="Probable mitochondrial chaperone bcs1"/>
    <property type="match status" value="1"/>
</dbReference>
<proteinExistence type="inferred from homology"/>
<dbReference type="Pfam" id="PF08740">
    <property type="entry name" value="BCS1_N"/>
    <property type="match status" value="1"/>
</dbReference>
<comment type="subcellular location">
    <subcellularLocation>
        <location evidence="1">Mitochondrion inner membrane</location>
        <topology evidence="1">Single-pass membrane protein</topology>
    </subcellularLocation>
</comment>
<dbReference type="InterPro" id="IPR003960">
    <property type="entry name" value="ATPase_AAA_CS"/>
</dbReference>
<evidence type="ECO:0000256" key="5">
    <source>
        <dbReference type="ARBA" id="ARBA00022741"/>
    </source>
</evidence>
<dbReference type="SUPFAM" id="SSF52540">
    <property type="entry name" value="P-loop containing nucleoside triphosphate hydrolases"/>
    <property type="match status" value="1"/>
</dbReference>
<comment type="catalytic activity">
    <reaction evidence="13">
        <text>ATP + H2O = ADP + phosphate + H(+)</text>
        <dbReference type="Rhea" id="RHEA:13065"/>
        <dbReference type="ChEBI" id="CHEBI:15377"/>
        <dbReference type="ChEBI" id="CHEBI:15378"/>
        <dbReference type="ChEBI" id="CHEBI:30616"/>
        <dbReference type="ChEBI" id="CHEBI:43474"/>
        <dbReference type="ChEBI" id="CHEBI:456216"/>
    </reaction>
    <physiologicalReaction direction="left-to-right" evidence="13">
        <dbReference type="Rhea" id="RHEA:13066"/>
    </physiologicalReaction>
</comment>
<dbReference type="Pfam" id="PF00004">
    <property type="entry name" value="AAA"/>
    <property type="match status" value="1"/>
</dbReference>
<evidence type="ECO:0000259" key="17">
    <source>
        <dbReference type="SMART" id="SM01024"/>
    </source>
</evidence>
<evidence type="ECO:0000256" key="4">
    <source>
        <dbReference type="ARBA" id="ARBA00022692"/>
    </source>
</evidence>
<dbReference type="InterPro" id="IPR014851">
    <property type="entry name" value="BCS1_N"/>
</dbReference>
<dbReference type="InterPro" id="IPR003593">
    <property type="entry name" value="AAA+_ATPase"/>
</dbReference>
<dbReference type="InterPro" id="IPR057495">
    <property type="entry name" value="AAA_lid_BCS1"/>
</dbReference>
<evidence type="ECO:0000256" key="2">
    <source>
        <dbReference type="ARBA" id="ARBA00007448"/>
    </source>
</evidence>
<dbReference type="Pfam" id="PF25426">
    <property type="entry name" value="AAA_lid_BCS1"/>
    <property type="match status" value="1"/>
</dbReference>
<keyword evidence="19" id="KW-1185">Reference proteome</keyword>
<keyword evidence="8 14" id="KW-0067">ATP-binding</keyword>
<accession>A0A182T8Y7</accession>
<evidence type="ECO:0000256" key="7">
    <source>
        <dbReference type="ARBA" id="ARBA00022801"/>
    </source>
</evidence>
<dbReference type="GO" id="GO:0016887">
    <property type="term" value="F:ATP hydrolysis activity"/>
    <property type="evidence" value="ECO:0007669"/>
    <property type="project" value="InterPro"/>
</dbReference>
<evidence type="ECO:0000256" key="12">
    <source>
        <dbReference type="ARBA" id="ARBA00032816"/>
    </source>
</evidence>
<feature type="domain" description="BCS1 N-terminal" evidence="17">
    <location>
        <begin position="23"/>
        <end position="192"/>
    </location>
</feature>
<evidence type="ECO:0000256" key="10">
    <source>
        <dbReference type="ARBA" id="ARBA00023128"/>
    </source>
</evidence>
<dbReference type="VEuPathDB" id="VectorBase:AMAM022024"/>
<dbReference type="PROSITE" id="PS00674">
    <property type="entry name" value="AAA"/>
    <property type="match status" value="1"/>
</dbReference>
<evidence type="ECO:0000256" key="6">
    <source>
        <dbReference type="ARBA" id="ARBA00022792"/>
    </source>
</evidence>
<protein>
    <recommendedName>
        <fullName evidence="3">Mitochondrial chaperone BCS1</fullName>
    </recommendedName>
    <alternativeName>
        <fullName evidence="12">BCS1-like protein</fullName>
    </alternativeName>
</protein>
<keyword evidence="6" id="KW-0999">Mitochondrion inner membrane</keyword>
<organism evidence="18 19">
    <name type="scientific">Anopheles maculatus</name>
    <dbReference type="NCBI Taxonomy" id="74869"/>
    <lineage>
        <taxon>Eukaryota</taxon>
        <taxon>Metazoa</taxon>
        <taxon>Ecdysozoa</taxon>
        <taxon>Arthropoda</taxon>
        <taxon>Hexapoda</taxon>
        <taxon>Insecta</taxon>
        <taxon>Pterygota</taxon>
        <taxon>Neoptera</taxon>
        <taxon>Endopterygota</taxon>
        <taxon>Diptera</taxon>
        <taxon>Nematocera</taxon>
        <taxon>Culicoidea</taxon>
        <taxon>Culicidae</taxon>
        <taxon>Anophelinae</taxon>
        <taxon>Anopheles</taxon>
        <taxon>Anopheles maculatus group</taxon>
    </lineage>
</organism>
<sequence length="424" mass="48364">MTITEYISALSENPYFGAGFGLFGVGAGAAMLRKGMQGAMILFRRHYMITLEVPCRDKSYQWLLQWITQKGARQTQHLSVETSFEQRDTGHVKTRYDFIPSVGTHIMRYGGTWIKVDRAREQHTLDLHMGVPWETVQLTAFGRDKNLYFKILEEARQLALKNTEGKTIMYTAMGSEWRPFGHPRKRRPIGSVVLDEGVSERILRDCREFIKNPQWYSDRGIPYRRGYLLHGPPGCGKSSFITALAGEIEFGICLLNLSERGLTDDRLNHLMNVAPQQSIILLEDIDAAFVSRQDTLQQKAAFEGLNRVTFSGLLNCLDGVASTEARIVFMTTNYLERLDPALIRPGRVDVKEYVGHCTRHQMEQMFRRFYTGTDADTNARIFAERVAADGRNVSPAQIQGYFMVHKMSDQQTVLDNVQQIWDST</sequence>
<evidence type="ECO:0000259" key="16">
    <source>
        <dbReference type="SMART" id="SM00382"/>
    </source>
</evidence>